<protein>
    <submittedName>
        <fullName evidence="3">Protein of uncharacterized function (DUF3631)</fullName>
    </submittedName>
</protein>
<reference evidence="2 4" key="1">
    <citation type="submission" date="2015-11" db="EMBL/GenBank/DDBJ databases">
        <title>Genomic analysis of 38 Legionella species identifies large and diverse effector repertoires.</title>
        <authorList>
            <person name="Burstein D."/>
            <person name="Amaro F."/>
            <person name="Zusman T."/>
            <person name="Lifshitz Z."/>
            <person name="Cohen O."/>
            <person name="Gilbert J.A."/>
            <person name="Pupko T."/>
            <person name="Shuman H.A."/>
            <person name="Segal G."/>
        </authorList>
    </citation>
    <scope>NUCLEOTIDE SEQUENCE [LARGE SCALE GENOMIC DNA]</scope>
    <source>
        <strain evidence="2 4">WO-44C</strain>
    </source>
</reference>
<name>A0A0W0U4H8_9GAMM</name>
<reference evidence="3 5" key="2">
    <citation type="submission" date="2018-06" db="EMBL/GenBank/DDBJ databases">
        <authorList>
            <consortium name="Pathogen Informatics"/>
            <person name="Doyle S."/>
        </authorList>
    </citation>
    <scope>NUCLEOTIDE SEQUENCE [LARGE SCALE GENOMIC DNA]</scope>
    <source>
        <strain evidence="3 5">NCTC12022</strain>
    </source>
</reference>
<dbReference type="InterPro" id="IPR022081">
    <property type="entry name" value="DUF3631"/>
</dbReference>
<dbReference type="Pfam" id="PF12307">
    <property type="entry name" value="DUF3631"/>
    <property type="match status" value="1"/>
</dbReference>
<gene>
    <name evidence="2" type="ORF">Lfee_0812</name>
    <name evidence="3" type="ORF">NCTC12022_01952</name>
</gene>
<organism evidence="2 4">
    <name type="scientific">Legionella feeleii</name>
    <dbReference type="NCBI Taxonomy" id="453"/>
    <lineage>
        <taxon>Bacteria</taxon>
        <taxon>Pseudomonadati</taxon>
        <taxon>Pseudomonadota</taxon>
        <taxon>Gammaproteobacteria</taxon>
        <taxon>Legionellales</taxon>
        <taxon>Legionellaceae</taxon>
        <taxon>Legionella</taxon>
    </lineage>
</organism>
<accession>A0A0W0U4H8</accession>
<sequence>MTWFIDVIQVAPLAVITAPEKRCGKSQLLFFLARLVRRPLSASNITPAAMFRSIEAWSPTLLIDEADTFLRENEELKGVINCGHTKDSAYVIRTIGNDHTPYRFNVWGAKAIAGIGHLSDTIMDRSITMELRRKLPHEKVERLRYIEGLIFTDIQAKLARFAIDYAEIVKKSRPQLPEQLNDRAQDNWESLLAIASVVGHEWPRRAIKAAIKLSISETTPISISTELLLSIKEIIEAKKIDKISSVDLIQELCVDDEQPWAAYNRGRPITPKQVASFLKKYGIKSKGIRIGHSTPKGFEKSQFNEAFSRYLTHSTESLENSRNTQQFNEYKNYNVAENNTVAATPPSSATLGLNDNNDCCLVADRLRDEGDLMEMVI</sequence>
<evidence type="ECO:0000313" key="2">
    <source>
        <dbReference type="EMBL" id="KTD02657.1"/>
    </source>
</evidence>
<evidence type="ECO:0000313" key="5">
    <source>
        <dbReference type="Proteomes" id="UP000251942"/>
    </source>
</evidence>
<evidence type="ECO:0000313" key="4">
    <source>
        <dbReference type="Proteomes" id="UP000054698"/>
    </source>
</evidence>
<dbReference type="AlphaFoldDB" id="A0A0W0U4H8"/>
<evidence type="ECO:0000313" key="3">
    <source>
        <dbReference type="EMBL" id="SPX61213.1"/>
    </source>
</evidence>
<dbReference type="EMBL" id="UASS01000018">
    <property type="protein sequence ID" value="SPX61213.1"/>
    <property type="molecule type" value="Genomic_DNA"/>
</dbReference>
<dbReference type="EMBL" id="LNYB01000023">
    <property type="protein sequence ID" value="KTD02657.1"/>
    <property type="molecule type" value="Genomic_DNA"/>
</dbReference>
<dbReference type="STRING" id="453.Lfee_0812"/>
<dbReference type="PATRIC" id="fig|453.4.peg.877"/>
<dbReference type="Proteomes" id="UP000251942">
    <property type="component" value="Unassembled WGS sequence"/>
</dbReference>
<keyword evidence="4" id="KW-1185">Reference proteome</keyword>
<dbReference type="OrthoDB" id="5959484at2"/>
<dbReference type="Proteomes" id="UP000054698">
    <property type="component" value="Unassembled WGS sequence"/>
</dbReference>
<evidence type="ECO:0000259" key="1">
    <source>
        <dbReference type="Pfam" id="PF12307"/>
    </source>
</evidence>
<feature type="domain" description="DUF3631" evidence="1">
    <location>
        <begin position="131"/>
        <end position="310"/>
    </location>
</feature>
<proteinExistence type="predicted"/>
<dbReference type="RefSeq" id="WP_058444146.1">
    <property type="nucleotide sequence ID" value="NZ_CAAAHT010000014.1"/>
</dbReference>